<feature type="domain" description="Phospholipid/glycerol acyltransferase" evidence="11">
    <location>
        <begin position="85"/>
        <end position="202"/>
    </location>
</feature>
<dbReference type="InterPro" id="IPR052351">
    <property type="entry name" value="Ornithine_N-alpha-AT"/>
</dbReference>
<evidence type="ECO:0000256" key="10">
    <source>
        <dbReference type="ARBA" id="ARBA00047785"/>
    </source>
</evidence>
<dbReference type="EMBL" id="PDEM01000009">
    <property type="protein sequence ID" value="PHZ85562.1"/>
    <property type="molecule type" value="Genomic_DNA"/>
</dbReference>
<dbReference type="EC" id="2.3.2.30" evidence="7"/>
<dbReference type="Gene3D" id="3.40.630.30">
    <property type="match status" value="1"/>
</dbReference>
<comment type="similarity">
    <text evidence="6">Belongs to the acetyltransferase family. OlsB subfamily.</text>
</comment>
<gene>
    <name evidence="12" type="ORF">CRD36_02385</name>
</gene>
<dbReference type="InterPro" id="IPR045746">
    <property type="entry name" value="ACT14924-like_Acyltransf_dom"/>
</dbReference>
<evidence type="ECO:0000256" key="1">
    <source>
        <dbReference type="ARBA" id="ARBA00005189"/>
    </source>
</evidence>
<keyword evidence="3 12" id="KW-0808">Transferase</keyword>
<evidence type="ECO:0000256" key="2">
    <source>
        <dbReference type="ARBA" id="ARBA00022516"/>
    </source>
</evidence>
<evidence type="ECO:0000256" key="3">
    <source>
        <dbReference type="ARBA" id="ARBA00022679"/>
    </source>
</evidence>
<dbReference type="GO" id="GO:0006629">
    <property type="term" value="P:lipid metabolic process"/>
    <property type="evidence" value="ECO:0007669"/>
    <property type="project" value="UniProtKB-KW"/>
</dbReference>
<comment type="pathway">
    <text evidence="1">Lipid metabolism.</text>
</comment>
<evidence type="ECO:0000313" key="13">
    <source>
        <dbReference type="Proteomes" id="UP000229730"/>
    </source>
</evidence>
<protein>
    <recommendedName>
        <fullName evidence="8">L-ornithine N(alpha)-acyltransferase</fullName>
        <ecNumber evidence="7">2.3.2.30</ecNumber>
    </recommendedName>
</protein>
<name>A0A2G4YT96_9PROT</name>
<evidence type="ECO:0000313" key="12">
    <source>
        <dbReference type="EMBL" id="PHZ85562.1"/>
    </source>
</evidence>
<evidence type="ECO:0000256" key="4">
    <source>
        <dbReference type="ARBA" id="ARBA00023098"/>
    </source>
</evidence>
<dbReference type="SUPFAM" id="SSF55729">
    <property type="entry name" value="Acyl-CoA N-acyltransferases (Nat)"/>
    <property type="match status" value="1"/>
</dbReference>
<sequence>MRCAVISAKNLLRTYYPTLESRPTLFKIACAAARFMIREQDFQAFAKLHPEARGLCFIDLVMEHFDFDMVLSEEDRIRIPSRGRVVIVANHPIGSLDGLGLLRLVSHIRRDVKIVANERLSAIKPIEDLIFTVDNMTGNTSRQQITAIHQHLNKDGAVIIFPAGEVSRMGPRGVRDGKWRKGFLRMARATHAPILPVFVQARNSIPFYLTSMLFKRLSAALLVREMFGQARKKVPVRVGDLVDYGSISAPGTNDKALAKLFRSHVERIGKGKKGLFKTMRAIGRPESEIDVFRDLGHQKILGQTPDGKIIYLARDIAGTSLLREIGRLREETFRAVGEGTGKAYDCDEYDLDYYHLVLWDEKDAEIAGAYRFCDTRKLIAEKGPEALYTHRLFELGDEMTPYLAEGLELGRSFVQPKYWGKRSLEYLWIGMGAFLREHPNYRYLFGAVSISNQLPQGAQDLMVYFYRLYFQQRDGVVASRYPYHFKQRSIEDLAQTFDGGDYATDFKRLKALLANMGVAVPTLYKQYTELTEPGGSQFFDFGSDPGFSDAVDGMVMVDLTLLKPKKRARYMGDNWSMAEKDHMRITPAS</sequence>
<evidence type="ECO:0000256" key="8">
    <source>
        <dbReference type="ARBA" id="ARBA00039866"/>
    </source>
</evidence>
<reference evidence="12 13" key="1">
    <citation type="submission" date="2017-10" db="EMBL/GenBank/DDBJ databases">
        <title>Frigbacter circumglobatus gen. nov. sp. nov., isolated from sediment cultured in situ.</title>
        <authorList>
            <person name="Zhao Z."/>
        </authorList>
    </citation>
    <scope>NUCLEOTIDE SEQUENCE [LARGE SCALE GENOMIC DNA]</scope>
    <source>
        <strain evidence="12 13">ZYL</strain>
    </source>
</reference>
<comment type="caution">
    <text evidence="12">The sequence shown here is derived from an EMBL/GenBank/DDBJ whole genome shotgun (WGS) entry which is preliminary data.</text>
</comment>
<keyword evidence="13" id="KW-1185">Reference proteome</keyword>
<dbReference type="GO" id="GO:0043810">
    <property type="term" value="F:ornithine-acyl [acyl carrier protein] N-acyltransferase activity"/>
    <property type="evidence" value="ECO:0007669"/>
    <property type="project" value="UniProtKB-EC"/>
</dbReference>
<comment type="catalytic activity">
    <reaction evidence="10">
        <text>a (3R)-hydroxyacyl-[ACP] + L-ornithine = a lyso-ornithine lipid + holo-[ACP] + H(+)</text>
        <dbReference type="Rhea" id="RHEA:20633"/>
        <dbReference type="Rhea" id="RHEA-COMP:9685"/>
        <dbReference type="Rhea" id="RHEA-COMP:9945"/>
        <dbReference type="ChEBI" id="CHEBI:15378"/>
        <dbReference type="ChEBI" id="CHEBI:46911"/>
        <dbReference type="ChEBI" id="CHEBI:64479"/>
        <dbReference type="ChEBI" id="CHEBI:78827"/>
        <dbReference type="ChEBI" id="CHEBI:138482"/>
        <dbReference type="EC" id="2.3.2.30"/>
    </reaction>
    <physiologicalReaction direction="left-to-right" evidence="10">
        <dbReference type="Rhea" id="RHEA:20634"/>
    </physiologicalReaction>
</comment>
<dbReference type="PANTHER" id="PTHR37323:SF1">
    <property type="entry name" value="L-ORNITHINE N(ALPHA)-ACYLTRANSFERASE"/>
    <property type="match status" value="1"/>
</dbReference>
<evidence type="ECO:0000256" key="5">
    <source>
        <dbReference type="ARBA" id="ARBA00023315"/>
    </source>
</evidence>
<proteinExistence type="inferred from homology"/>
<dbReference type="Proteomes" id="UP000229730">
    <property type="component" value="Unassembled WGS sequence"/>
</dbReference>
<evidence type="ECO:0000256" key="7">
    <source>
        <dbReference type="ARBA" id="ARBA00039058"/>
    </source>
</evidence>
<keyword evidence="4" id="KW-0443">Lipid metabolism</keyword>
<dbReference type="InterPro" id="IPR016181">
    <property type="entry name" value="Acyl_CoA_acyltransferase"/>
</dbReference>
<dbReference type="SUPFAM" id="SSF69593">
    <property type="entry name" value="Glycerol-3-phosphate (1)-acyltransferase"/>
    <property type="match status" value="1"/>
</dbReference>
<dbReference type="OrthoDB" id="1113830at2"/>
<keyword evidence="2" id="KW-0444">Lipid biosynthesis</keyword>
<dbReference type="InParanoid" id="A0A2G4YT96"/>
<organism evidence="12 13">
    <name type="scientific">Paremcibacter congregatus</name>
    <dbReference type="NCBI Taxonomy" id="2043170"/>
    <lineage>
        <taxon>Bacteria</taxon>
        <taxon>Pseudomonadati</taxon>
        <taxon>Pseudomonadota</taxon>
        <taxon>Alphaproteobacteria</taxon>
        <taxon>Emcibacterales</taxon>
        <taxon>Emcibacteraceae</taxon>
        <taxon>Paremcibacter</taxon>
    </lineage>
</organism>
<dbReference type="SMART" id="SM00563">
    <property type="entry name" value="PlsC"/>
    <property type="match status" value="1"/>
</dbReference>
<evidence type="ECO:0000256" key="6">
    <source>
        <dbReference type="ARBA" id="ARBA00038095"/>
    </source>
</evidence>
<dbReference type="AlphaFoldDB" id="A0A2G4YT96"/>
<comment type="function">
    <text evidence="9">Catalyzes the first step in the biosynthesis of ornithine lipids, which are phosphorus-free membrane lipids. Catalyzes the 3-hydroxyacyl-acyl carrier protein-dependent acylation of ornithine to form lyso-ornithine lipid (LOL).</text>
</comment>
<evidence type="ECO:0000259" key="11">
    <source>
        <dbReference type="SMART" id="SM00563"/>
    </source>
</evidence>
<dbReference type="InterPro" id="IPR002123">
    <property type="entry name" value="Plipid/glycerol_acylTrfase"/>
</dbReference>
<dbReference type="PANTHER" id="PTHR37323">
    <property type="entry name" value="GCN5-RELATED N-ACETYLTRANSFERASE"/>
    <property type="match status" value="1"/>
</dbReference>
<evidence type="ECO:0000256" key="9">
    <source>
        <dbReference type="ARBA" id="ARBA00045724"/>
    </source>
</evidence>
<dbReference type="Pfam" id="PF13444">
    <property type="entry name" value="Acetyltransf_5"/>
    <property type="match status" value="1"/>
</dbReference>
<accession>A0A2G4YT96</accession>
<dbReference type="CDD" id="cd07986">
    <property type="entry name" value="LPLAT_ACT14924-like"/>
    <property type="match status" value="1"/>
</dbReference>
<dbReference type="Pfam" id="PF19576">
    <property type="entry name" value="Acyltransf_2"/>
    <property type="match status" value="1"/>
</dbReference>
<keyword evidence="5" id="KW-0012">Acyltransferase</keyword>